<reference evidence="2 3" key="1">
    <citation type="submission" date="2017-07" db="EMBL/GenBank/DDBJ databases">
        <title>Leptospira spp. isolated from tropical soils.</title>
        <authorList>
            <person name="Thibeaux R."/>
            <person name="Iraola G."/>
            <person name="Ferres I."/>
            <person name="Bierque E."/>
            <person name="Girault D."/>
            <person name="Soupe-Gilbert M.-E."/>
            <person name="Picardeau M."/>
            <person name="Goarant C."/>
        </authorList>
    </citation>
    <scope>NUCLEOTIDE SEQUENCE [LARGE SCALE GENOMIC DNA]</scope>
    <source>
        <strain evidence="2 3">MCA1-C-A1</strain>
    </source>
</reference>
<feature type="transmembrane region" description="Helical" evidence="1">
    <location>
        <begin position="105"/>
        <end position="125"/>
    </location>
</feature>
<dbReference type="RefSeq" id="WP_100705643.1">
    <property type="nucleotide sequence ID" value="NZ_NPDL01000002.1"/>
</dbReference>
<feature type="transmembrane region" description="Helical" evidence="1">
    <location>
        <begin position="154"/>
        <end position="169"/>
    </location>
</feature>
<comment type="caution">
    <text evidence="2">The sequence shown here is derived from an EMBL/GenBank/DDBJ whole genome shotgun (WGS) entry which is preliminary data.</text>
</comment>
<sequence length="265" mass="30931">MRRLRNQFIDIISFQNAAGYFAAITFFVSLFSLLIDPKIGVLTPDMLEGGRWWNAGLFVFHLLSPAEIQAGTYMPWIFLIFYTYLVFSVGKILEEDMGSLRFNLFLFSLMFFITIGGVLSLYYPLFVETKMIYDCLLLALAICMPNLEFFIIPIRMKWIGIALFVYLFWERGDEMRMFNSILPWAGLFFGFSSLLLFFGRDILGTKIREHKTSTWKAKKSEVFIVHKCYVCGATEATDPLMEFRYCVDCQDKEYCENHLHNHVHS</sequence>
<keyword evidence="1" id="KW-0472">Membrane</keyword>
<protein>
    <recommendedName>
        <fullName evidence="4">Peptidase S54 rhomboid domain-containing protein</fullName>
    </recommendedName>
</protein>
<dbReference type="EMBL" id="NPDN01000002">
    <property type="protein sequence ID" value="PJZ26849.1"/>
    <property type="molecule type" value="Genomic_DNA"/>
</dbReference>
<keyword evidence="1" id="KW-1133">Transmembrane helix</keyword>
<feature type="transmembrane region" description="Helical" evidence="1">
    <location>
        <begin position="181"/>
        <end position="198"/>
    </location>
</feature>
<dbReference type="AlphaFoldDB" id="A0A2M9XGS8"/>
<evidence type="ECO:0000313" key="3">
    <source>
        <dbReference type="Proteomes" id="UP000232196"/>
    </source>
</evidence>
<evidence type="ECO:0000313" key="2">
    <source>
        <dbReference type="EMBL" id="PJZ26849.1"/>
    </source>
</evidence>
<evidence type="ECO:0000256" key="1">
    <source>
        <dbReference type="SAM" id="Phobius"/>
    </source>
</evidence>
<dbReference type="Proteomes" id="UP000232196">
    <property type="component" value="Unassembled WGS sequence"/>
</dbReference>
<feature type="transmembrane region" description="Helical" evidence="1">
    <location>
        <begin position="73"/>
        <end position="93"/>
    </location>
</feature>
<keyword evidence="3" id="KW-1185">Reference proteome</keyword>
<organism evidence="2 3">
    <name type="scientific">Leptospira hartskeerlii</name>
    <dbReference type="NCBI Taxonomy" id="2023177"/>
    <lineage>
        <taxon>Bacteria</taxon>
        <taxon>Pseudomonadati</taxon>
        <taxon>Spirochaetota</taxon>
        <taxon>Spirochaetia</taxon>
        <taxon>Leptospirales</taxon>
        <taxon>Leptospiraceae</taxon>
        <taxon>Leptospira</taxon>
    </lineage>
</organism>
<evidence type="ECO:0008006" key="4">
    <source>
        <dbReference type="Google" id="ProtNLM"/>
    </source>
</evidence>
<dbReference type="OrthoDB" id="9778756at2"/>
<name>A0A2M9XGS8_9LEPT</name>
<gene>
    <name evidence="2" type="ORF">CH357_05010</name>
</gene>
<feature type="transmembrane region" description="Helical" evidence="1">
    <location>
        <begin position="12"/>
        <end position="35"/>
    </location>
</feature>
<accession>A0A2M9XGS8</accession>
<keyword evidence="1" id="KW-0812">Transmembrane</keyword>
<proteinExistence type="predicted"/>